<evidence type="ECO:0000256" key="2">
    <source>
        <dbReference type="ARBA" id="ARBA00008053"/>
    </source>
</evidence>
<comment type="similarity">
    <text evidence="2">Belongs to the UPF0754 family.</text>
</comment>
<name>A0A1H3BZB8_EUBBA</name>
<dbReference type="AlphaFoldDB" id="A0A1H3BZB8"/>
<dbReference type="Pfam" id="PF04286">
    <property type="entry name" value="DUF445"/>
    <property type="match status" value="2"/>
</dbReference>
<evidence type="ECO:0000256" key="3">
    <source>
        <dbReference type="ARBA" id="ARBA00022692"/>
    </source>
</evidence>
<evidence type="ECO:0000256" key="1">
    <source>
        <dbReference type="ARBA" id="ARBA00004308"/>
    </source>
</evidence>
<sequence length="300" mass="33350">MNVDFSYIIGPLIGGIIGLITNGIAIRMLFRPLHPIKIFNHTLPFTPGIIPKEKARIAKSCGDVVGEILINESVLSENLLSVEMDNKISGFLDHLVDDYKESTLTVQDVLCKAFDTDRTDAYIEKAQTGLIELIYKKACSLDLGASVAEAAIAEVQKNPLYSTFSFLISEDAVVGMKEKIRVMVDDMVFDQGKDLISEAVVRESDGLLHVRLVDLYEDYGHKVPIVKERILGLYHTIVQNSLAKILQAVDLSKLVEDRINGFDVLELEHILLGIMKKELNAIVWLGGLLGLIMGFIMNFF</sequence>
<protein>
    <submittedName>
        <fullName evidence="7">Uncharacterized membrane protein YheB, UPF0754 family</fullName>
    </submittedName>
</protein>
<dbReference type="Proteomes" id="UP000199652">
    <property type="component" value="Unassembled WGS sequence"/>
</dbReference>
<feature type="transmembrane region" description="Helical" evidence="6">
    <location>
        <begin position="6"/>
        <end position="30"/>
    </location>
</feature>
<comment type="subcellular location">
    <subcellularLocation>
        <location evidence="1">Endomembrane system</location>
    </subcellularLocation>
</comment>
<dbReference type="InterPro" id="IPR007383">
    <property type="entry name" value="DUF445"/>
</dbReference>
<evidence type="ECO:0000313" key="7">
    <source>
        <dbReference type="EMBL" id="SDX46569.1"/>
    </source>
</evidence>
<dbReference type="EMBL" id="FNOU01000002">
    <property type="protein sequence ID" value="SDX46569.1"/>
    <property type="molecule type" value="Genomic_DNA"/>
</dbReference>
<evidence type="ECO:0000313" key="8">
    <source>
        <dbReference type="Proteomes" id="UP000199652"/>
    </source>
</evidence>
<evidence type="ECO:0000256" key="4">
    <source>
        <dbReference type="ARBA" id="ARBA00022989"/>
    </source>
</evidence>
<feature type="transmembrane region" description="Helical" evidence="6">
    <location>
        <begin position="281"/>
        <end position="299"/>
    </location>
</feature>
<dbReference type="RefSeq" id="WP_176770799.1">
    <property type="nucleotide sequence ID" value="NZ_FNOU01000002.1"/>
</dbReference>
<evidence type="ECO:0000256" key="6">
    <source>
        <dbReference type="SAM" id="Phobius"/>
    </source>
</evidence>
<keyword evidence="5 6" id="KW-0472">Membrane</keyword>
<reference evidence="8" key="1">
    <citation type="submission" date="2016-10" db="EMBL/GenBank/DDBJ databases">
        <authorList>
            <person name="Varghese N."/>
            <person name="Submissions S."/>
        </authorList>
    </citation>
    <scope>NUCLEOTIDE SEQUENCE [LARGE SCALE GENOMIC DNA]</scope>
    <source>
        <strain evidence="8">VPI 5359</strain>
    </source>
</reference>
<keyword evidence="3 6" id="KW-0812">Transmembrane</keyword>
<gene>
    <name evidence="7" type="ORF">SAMN04488579_102249</name>
</gene>
<dbReference type="PANTHER" id="PTHR35791">
    <property type="entry name" value="UPF0754 MEMBRANE PROTEIN YHEB"/>
    <property type="match status" value="1"/>
</dbReference>
<evidence type="ECO:0000256" key="5">
    <source>
        <dbReference type="ARBA" id="ARBA00023136"/>
    </source>
</evidence>
<accession>A0A1H3BZB8</accession>
<keyword evidence="4 6" id="KW-1133">Transmembrane helix</keyword>
<keyword evidence="8" id="KW-1185">Reference proteome</keyword>
<dbReference type="PANTHER" id="PTHR35791:SF1">
    <property type="entry name" value="UPF0754 MEMBRANE PROTEIN YHEB"/>
    <property type="match status" value="1"/>
</dbReference>
<proteinExistence type="inferred from homology"/>
<organism evidence="7 8">
    <name type="scientific">Eubacterium barkeri</name>
    <name type="common">Clostridium barkeri</name>
    <dbReference type="NCBI Taxonomy" id="1528"/>
    <lineage>
        <taxon>Bacteria</taxon>
        <taxon>Bacillati</taxon>
        <taxon>Bacillota</taxon>
        <taxon>Clostridia</taxon>
        <taxon>Eubacteriales</taxon>
        <taxon>Eubacteriaceae</taxon>
        <taxon>Eubacterium</taxon>
    </lineage>
</organism>
<dbReference type="GO" id="GO:0012505">
    <property type="term" value="C:endomembrane system"/>
    <property type="evidence" value="ECO:0007669"/>
    <property type="project" value="UniProtKB-SubCell"/>
</dbReference>
<dbReference type="STRING" id="1528.SAMN04488579_102249"/>